<dbReference type="Pfam" id="PF14703">
    <property type="entry name" value="PHM7_cyt"/>
    <property type="match status" value="1"/>
</dbReference>
<gene>
    <name evidence="13" type="ORF">TWF730_008055</name>
</gene>
<dbReference type="EMBL" id="JAVHNS010000004">
    <property type="protein sequence ID" value="KAK6358732.1"/>
    <property type="molecule type" value="Genomic_DNA"/>
</dbReference>
<protein>
    <recommendedName>
        <fullName evidence="15">DUF221-domain-containing protein</fullName>
    </recommendedName>
</protein>
<evidence type="ECO:0000259" key="12">
    <source>
        <dbReference type="Pfam" id="PF14703"/>
    </source>
</evidence>
<dbReference type="InterPro" id="IPR045122">
    <property type="entry name" value="Csc1-like"/>
</dbReference>
<evidence type="ECO:0000313" key="13">
    <source>
        <dbReference type="EMBL" id="KAK6358732.1"/>
    </source>
</evidence>
<comment type="similarity">
    <text evidence="2">Belongs to the CSC1 (TC 1.A.17) family.</text>
</comment>
<comment type="caution">
    <text evidence="13">The sequence shown here is derived from an EMBL/GenBank/DDBJ whole genome shotgun (WGS) entry which is preliminary data.</text>
</comment>
<evidence type="ECO:0000256" key="8">
    <source>
        <dbReference type="SAM" id="Phobius"/>
    </source>
</evidence>
<dbReference type="AlphaFoldDB" id="A0AAV9VDE9"/>
<feature type="domain" description="10TM putative phosphate transporter extracellular tail" evidence="10">
    <location>
        <begin position="1183"/>
        <end position="1250"/>
    </location>
</feature>
<dbReference type="InterPro" id="IPR003864">
    <property type="entry name" value="CSC1/OSCA1-like_7TM"/>
</dbReference>
<dbReference type="Pfam" id="PF12621">
    <property type="entry name" value="PHM7_ext"/>
    <property type="match status" value="1"/>
</dbReference>
<keyword evidence="4 8" id="KW-0812">Transmembrane</keyword>
<feature type="domain" description="CSC1/OSCA1-like cytosolic" evidence="12">
    <location>
        <begin position="282"/>
        <end position="570"/>
    </location>
</feature>
<evidence type="ECO:0000256" key="6">
    <source>
        <dbReference type="ARBA" id="ARBA00023136"/>
    </source>
</evidence>
<feature type="transmembrane region" description="Helical" evidence="8">
    <location>
        <begin position="724"/>
        <end position="751"/>
    </location>
</feature>
<feature type="transmembrane region" description="Helical" evidence="8">
    <location>
        <begin position="839"/>
        <end position="858"/>
    </location>
</feature>
<evidence type="ECO:0000256" key="5">
    <source>
        <dbReference type="ARBA" id="ARBA00022989"/>
    </source>
</evidence>
<feature type="compositionally biased region" description="Basic and acidic residues" evidence="7">
    <location>
        <begin position="440"/>
        <end position="450"/>
    </location>
</feature>
<dbReference type="Proteomes" id="UP001373714">
    <property type="component" value="Unassembled WGS sequence"/>
</dbReference>
<accession>A0AAV9VDE9</accession>
<feature type="transmembrane region" description="Helical" evidence="8">
    <location>
        <begin position="185"/>
        <end position="204"/>
    </location>
</feature>
<dbReference type="PANTHER" id="PTHR13018">
    <property type="entry name" value="PROBABLE MEMBRANE PROTEIN DUF221-RELATED"/>
    <property type="match status" value="1"/>
</dbReference>
<reference evidence="13 14" key="1">
    <citation type="submission" date="2019-10" db="EMBL/GenBank/DDBJ databases">
        <authorList>
            <person name="Palmer J.M."/>
        </authorList>
    </citation>
    <scope>NUCLEOTIDE SEQUENCE [LARGE SCALE GENOMIC DNA]</scope>
    <source>
        <strain evidence="13 14">TWF730</strain>
    </source>
</reference>
<keyword evidence="5 8" id="KW-1133">Transmembrane helix</keyword>
<comment type="subcellular location">
    <subcellularLocation>
        <location evidence="1">Membrane</location>
        <topology evidence="1">Multi-pass membrane protein</topology>
    </subcellularLocation>
</comment>
<feature type="compositionally biased region" description="Basic and acidic residues" evidence="7">
    <location>
        <begin position="979"/>
        <end position="989"/>
    </location>
</feature>
<sequence length="1259" mass="142193">MSTSATITATGSSASISSSLSSPTRIVEEIISTIGSQTTRLPNGALTTIARVTTIISTVTSSTSLPTTTTTSTSDTGPNLGFNLENDPGAKQAEKFVGISVQALLATMSGAFALFVIQTAIFLVIRRRLARIYEPRTYMVPERKKTVAPPKGWFSWLPAMLTTRDPEYISKSGLDAFCFLRFLRMMLKICIMQGVLIIPIMLPLNATGGMDKDPDVPVQGLDTLSWGNISRQKAERRTAALLMAIYAIGVVLYVTYDEMRGFVRLRQAYLTSPQHRLRASATTVLVTSIPKKWMTYDEMINLYDILPGGLKNVWLNRDYSELVEKIEMRDWLSKRLEEAETNLIKLCLEKYFKKVKKEKGKKAARAAVEDGVEMVEGLTKGTPDGWGFQGHRHSHAPSDPFQTPMIPQTIPEDEALEEHDSKRAIDGMQREDSPEIAEAMQKEGEDDHGLDPKDFEYREDPPEALWRQYIQPKDRETMRVPVANWMPSLPLIGRKVDVIYYCRQQLAILNEQIPKEQATPEKFPLMNSAFLQFQSQIAAHMACQATNHHVPLRMAPRYLEVAPTDVIWENLHMRWWDRYLRYGASNAAVAGLILAWSVPMVFVASLSQISHLANLVPWLAFLQDAPKWLLSIIQGLLPPLLLSILTAVLLPLLLQTLARYSGLPTRTAADRTVQNWYFAFLFITVFFVVSVSSALFGTIKDFIRDPVSIPTKLAATLPRASNFFFSYLLVQALGISGGALLQIAPLFLYYVIGPIFNRTPRAKWSQAKDLKFVTWGTFFPLYTNFGVISITYSVIAPLSLFFAGMVFGLFWLVYRYNLLYVMDYQVDSGGLYFPKAINHLYMGLYIMEICMTGLFLLVRDENDEIYCLPHAIIMLVIFILTIIFQKVMYTNFAPLLEYLPITLEDDADASDKEFARRYEERRRLLQEDPEGANQAAIEKIDEAHAQGDDDLEPSTHAAAKLGNEKEKEVLEGVEGNSKPLKEETVEERAKRIKKEKKREEKRERRIAEGKPEEDEDSESSDSSDDEADTDDEANLKRPGTSHSKASTKASKKAKLGAITNALGINKIAAIGGISAKALKKIPGVQLELVHRLNELREAEDKEDPRESEAAKKKRRLEIARLVRQIRQDDYSDYTDVNDLRKHILEAAMPPPKPHYDDEEQQHAESKTRRLFAHIDDDLGDLTYDQREALMEQAYKHPCLIARQPAVWIPTDILGISTDEVKNTPPEVWISNKNAFLKYKTKVVFEGNPPDFGHRDLIDL</sequence>
<dbReference type="InterPro" id="IPR027815">
    <property type="entry name" value="CSC1/OSCA1-like_cyt"/>
</dbReference>
<feature type="transmembrane region" description="Helical" evidence="8">
    <location>
        <begin position="798"/>
        <end position="818"/>
    </location>
</feature>
<keyword evidence="14" id="KW-1185">Reference proteome</keyword>
<dbReference type="PANTHER" id="PTHR13018:SF20">
    <property type="entry name" value="SPORULATION-SPECIFIC PROTEIN 75"/>
    <property type="match status" value="1"/>
</dbReference>
<feature type="transmembrane region" description="Helical" evidence="8">
    <location>
        <begin position="103"/>
        <end position="125"/>
    </location>
</feature>
<evidence type="ECO:0000259" key="10">
    <source>
        <dbReference type="Pfam" id="PF12621"/>
    </source>
</evidence>
<keyword evidence="6 8" id="KW-0472">Membrane</keyword>
<feature type="compositionally biased region" description="Acidic residues" evidence="7">
    <location>
        <begin position="1011"/>
        <end position="1032"/>
    </location>
</feature>
<evidence type="ECO:0000313" key="14">
    <source>
        <dbReference type="Proteomes" id="UP001373714"/>
    </source>
</evidence>
<name>A0AAV9VDE9_9PEZI</name>
<evidence type="ECO:0000256" key="1">
    <source>
        <dbReference type="ARBA" id="ARBA00004141"/>
    </source>
</evidence>
<dbReference type="Pfam" id="PF02714">
    <property type="entry name" value="RSN1_7TM"/>
    <property type="match status" value="1"/>
</dbReference>
<feature type="domain" description="CSC1/OSCA1-like 7TM region" evidence="9">
    <location>
        <begin position="584"/>
        <end position="855"/>
    </location>
</feature>
<organism evidence="13 14">
    <name type="scientific">Orbilia blumenaviensis</name>
    <dbReference type="NCBI Taxonomy" id="1796055"/>
    <lineage>
        <taxon>Eukaryota</taxon>
        <taxon>Fungi</taxon>
        <taxon>Dikarya</taxon>
        <taxon>Ascomycota</taxon>
        <taxon>Pezizomycotina</taxon>
        <taxon>Orbiliomycetes</taxon>
        <taxon>Orbiliales</taxon>
        <taxon>Orbiliaceae</taxon>
        <taxon>Orbilia</taxon>
    </lineage>
</organism>
<dbReference type="GO" id="GO:0005886">
    <property type="term" value="C:plasma membrane"/>
    <property type="evidence" value="ECO:0007669"/>
    <property type="project" value="TreeGrafter"/>
</dbReference>
<evidence type="ECO:0008006" key="15">
    <source>
        <dbReference type="Google" id="ProtNLM"/>
    </source>
</evidence>
<evidence type="ECO:0000256" key="4">
    <source>
        <dbReference type="ARBA" id="ARBA00022692"/>
    </source>
</evidence>
<dbReference type="GO" id="GO:0005227">
    <property type="term" value="F:calcium-activated cation channel activity"/>
    <property type="evidence" value="ECO:0007669"/>
    <property type="project" value="InterPro"/>
</dbReference>
<feature type="transmembrane region" description="Helical" evidence="8">
    <location>
        <begin position="629"/>
        <end position="654"/>
    </location>
</feature>
<proteinExistence type="inferred from homology"/>
<feature type="transmembrane region" description="Helical" evidence="8">
    <location>
        <begin position="238"/>
        <end position="256"/>
    </location>
</feature>
<evidence type="ECO:0000256" key="3">
    <source>
        <dbReference type="ARBA" id="ARBA00022448"/>
    </source>
</evidence>
<feature type="transmembrane region" description="Helical" evidence="8">
    <location>
        <begin position="675"/>
        <end position="696"/>
    </location>
</feature>
<evidence type="ECO:0000256" key="7">
    <source>
        <dbReference type="SAM" id="MobiDB-lite"/>
    </source>
</evidence>
<evidence type="ECO:0000259" key="11">
    <source>
        <dbReference type="Pfam" id="PF13967"/>
    </source>
</evidence>
<evidence type="ECO:0000259" key="9">
    <source>
        <dbReference type="Pfam" id="PF02714"/>
    </source>
</evidence>
<feature type="transmembrane region" description="Helical" evidence="8">
    <location>
        <begin position="870"/>
        <end position="889"/>
    </location>
</feature>
<evidence type="ECO:0000256" key="2">
    <source>
        <dbReference type="ARBA" id="ARBA00007779"/>
    </source>
</evidence>
<feature type="region of interest" description="Disordered" evidence="7">
    <location>
        <begin position="961"/>
        <end position="1053"/>
    </location>
</feature>
<dbReference type="InterPro" id="IPR022257">
    <property type="entry name" value="PHM7_ext"/>
</dbReference>
<dbReference type="InterPro" id="IPR032880">
    <property type="entry name" value="CSC1/OSCA1-like_N"/>
</dbReference>
<dbReference type="Pfam" id="PF13967">
    <property type="entry name" value="RSN1_TM"/>
    <property type="match status" value="1"/>
</dbReference>
<feature type="domain" description="CSC1/OSCA1-like N-terminal transmembrane" evidence="11">
    <location>
        <begin position="104"/>
        <end position="258"/>
    </location>
</feature>
<keyword evidence="3" id="KW-0813">Transport</keyword>
<feature type="compositionally biased region" description="Basic and acidic residues" evidence="7">
    <location>
        <begin position="997"/>
        <end position="1010"/>
    </location>
</feature>
<feature type="region of interest" description="Disordered" evidence="7">
    <location>
        <begin position="427"/>
        <end position="450"/>
    </location>
</feature>
<feature type="transmembrane region" description="Helical" evidence="8">
    <location>
        <begin position="587"/>
        <end position="609"/>
    </location>
</feature>